<comment type="caution">
    <text evidence="1">The sequence shown here is derived from an EMBL/GenBank/DDBJ whole genome shotgun (WGS) entry which is preliminary data.</text>
</comment>
<dbReference type="AlphaFoldDB" id="A0AAV7S9W6"/>
<proteinExistence type="predicted"/>
<evidence type="ECO:0000313" key="2">
    <source>
        <dbReference type="Proteomes" id="UP001066276"/>
    </source>
</evidence>
<protein>
    <submittedName>
        <fullName evidence="1">Uncharacterized protein</fullName>
    </submittedName>
</protein>
<reference evidence="1" key="1">
    <citation type="journal article" date="2022" name="bioRxiv">
        <title>Sequencing and chromosome-scale assembly of the giantPleurodeles waltlgenome.</title>
        <authorList>
            <person name="Brown T."/>
            <person name="Elewa A."/>
            <person name="Iarovenko S."/>
            <person name="Subramanian E."/>
            <person name="Araus A.J."/>
            <person name="Petzold A."/>
            <person name="Susuki M."/>
            <person name="Suzuki K.-i.T."/>
            <person name="Hayashi T."/>
            <person name="Toyoda A."/>
            <person name="Oliveira C."/>
            <person name="Osipova E."/>
            <person name="Leigh N.D."/>
            <person name="Simon A."/>
            <person name="Yun M.H."/>
        </authorList>
    </citation>
    <scope>NUCLEOTIDE SEQUENCE</scope>
    <source>
        <strain evidence="1">20211129_DDA</strain>
        <tissue evidence="1">Liver</tissue>
    </source>
</reference>
<keyword evidence="2" id="KW-1185">Reference proteome</keyword>
<organism evidence="1 2">
    <name type="scientific">Pleurodeles waltl</name>
    <name type="common">Iberian ribbed newt</name>
    <dbReference type="NCBI Taxonomy" id="8319"/>
    <lineage>
        <taxon>Eukaryota</taxon>
        <taxon>Metazoa</taxon>
        <taxon>Chordata</taxon>
        <taxon>Craniata</taxon>
        <taxon>Vertebrata</taxon>
        <taxon>Euteleostomi</taxon>
        <taxon>Amphibia</taxon>
        <taxon>Batrachia</taxon>
        <taxon>Caudata</taxon>
        <taxon>Salamandroidea</taxon>
        <taxon>Salamandridae</taxon>
        <taxon>Pleurodelinae</taxon>
        <taxon>Pleurodeles</taxon>
    </lineage>
</organism>
<gene>
    <name evidence="1" type="ORF">NDU88_000535</name>
</gene>
<dbReference type="Proteomes" id="UP001066276">
    <property type="component" value="Chromosome 4_2"/>
</dbReference>
<dbReference type="EMBL" id="JANPWB010000008">
    <property type="protein sequence ID" value="KAJ1160033.1"/>
    <property type="molecule type" value="Genomic_DNA"/>
</dbReference>
<sequence length="124" mass="13375">MGEPLTPLGPTIQISLSWGLWPSRRTWRTRANRDLRRTRHICCHLGDRGAELARGPSDWGPCSLGLVRAGGRPSAAARGGAEAQLRGSGLLVWAEEKRGRTEWHGARGGGLIPGTGRLCGEVFL</sequence>
<evidence type="ECO:0000313" key="1">
    <source>
        <dbReference type="EMBL" id="KAJ1160033.1"/>
    </source>
</evidence>
<accession>A0AAV7S9W6</accession>
<name>A0AAV7S9W6_PLEWA</name>